<evidence type="ECO:0000256" key="8">
    <source>
        <dbReference type="ARBA" id="ARBA00022679"/>
    </source>
</evidence>
<evidence type="ECO:0000256" key="23">
    <source>
        <dbReference type="ARBA" id="ARBA00072040"/>
    </source>
</evidence>
<evidence type="ECO:0000256" key="2">
    <source>
        <dbReference type="ARBA" id="ARBA00004389"/>
    </source>
</evidence>
<comment type="catalytic activity">
    <reaction evidence="19">
        <text>L-threonyl-[protein] + ATP = O-phospho-L-threonyl-[protein] + ADP + H(+)</text>
        <dbReference type="Rhea" id="RHEA:46608"/>
        <dbReference type="Rhea" id="RHEA-COMP:11060"/>
        <dbReference type="Rhea" id="RHEA-COMP:11605"/>
        <dbReference type="ChEBI" id="CHEBI:15378"/>
        <dbReference type="ChEBI" id="CHEBI:30013"/>
        <dbReference type="ChEBI" id="CHEBI:30616"/>
        <dbReference type="ChEBI" id="CHEBI:61977"/>
        <dbReference type="ChEBI" id="CHEBI:456216"/>
        <dbReference type="EC" id="2.7.11.1"/>
    </reaction>
</comment>
<evidence type="ECO:0000256" key="11">
    <source>
        <dbReference type="ARBA" id="ARBA00022737"/>
    </source>
</evidence>
<dbReference type="FunFam" id="3.30.200.20:FF:000432">
    <property type="entry name" value="LRR receptor-like serine/threonine-protein kinase EFR"/>
    <property type="match status" value="1"/>
</dbReference>
<dbReference type="Pfam" id="PF00069">
    <property type="entry name" value="Pkinase"/>
    <property type="match status" value="1"/>
</dbReference>
<evidence type="ECO:0000256" key="12">
    <source>
        <dbReference type="ARBA" id="ARBA00022741"/>
    </source>
</evidence>
<evidence type="ECO:0000256" key="25">
    <source>
        <dbReference type="RuleBase" id="RU000304"/>
    </source>
</evidence>
<comment type="similarity">
    <text evidence="25">Belongs to the protein kinase superfamily.</text>
</comment>
<keyword evidence="16" id="KW-0472">Membrane</keyword>
<keyword evidence="5 25" id="KW-0723">Serine/threonine-protein kinase</keyword>
<evidence type="ECO:0000256" key="22">
    <source>
        <dbReference type="ARBA" id="ARBA00056628"/>
    </source>
</evidence>
<dbReference type="PANTHER" id="PTHR48055:SF50">
    <property type="entry name" value="PROTEIN KINASE DOMAIN-CONTAINING PROTEIN"/>
    <property type="match status" value="1"/>
</dbReference>
<keyword evidence="6" id="KW-0597">Phosphoprotein</keyword>
<keyword evidence="10" id="KW-0732">Signal</keyword>
<evidence type="ECO:0000256" key="15">
    <source>
        <dbReference type="ARBA" id="ARBA00022989"/>
    </source>
</evidence>
<dbReference type="Proteomes" id="UP001497457">
    <property type="component" value="Chromosome 1b"/>
</dbReference>
<evidence type="ECO:0000256" key="18">
    <source>
        <dbReference type="ARBA" id="ARBA00023180"/>
    </source>
</evidence>
<dbReference type="SMART" id="SM00220">
    <property type="entry name" value="S_TKc"/>
    <property type="match status" value="1"/>
</dbReference>
<dbReference type="SUPFAM" id="SSF56112">
    <property type="entry name" value="Protein kinase-like (PK-like)"/>
    <property type="match status" value="1"/>
</dbReference>
<evidence type="ECO:0000313" key="28">
    <source>
        <dbReference type="Proteomes" id="UP001497457"/>
    </source>
</evidence>
<dbReference type="GO" id="GO:0004674">
    <property type="term" value="F:protein serine/threonine kinase activity"/>
    <property type="evidence" value="ECO:0007669"/>
    <property type="project" value="UniProtKB-KW"/>
</dbReference>
<evidence type="ECO:0000256" key="10">
    <source>
        <dbReference type="ARBA" id="ARBA00022729"/>
    </source>
</evidence>
<evidence type="ECO:0000259" key="26">
    <source>
        <dbReference type="PROSITE" id="PS50011"/>
    </source>
</evidence>
<protein>
    <recommendedName>
        <fullName evidence="23">Receptor kinase-like protein Xa21</fullName>
        <ecNumber evidence="3">2.7.11.1</ecNumber>
    </recommendedName>
</protein>
<evidence type="ECO:0000256" key="19">
    <source>
        <dbReference type="ARBA" id="ARBA00047899"/>
    </source>
</evidence>
<dbReference type="PANTHER" id="PTHR48055">
    <property type="entry name" value="LEUCINE-RICH REPEAT RECEPTOR PROTEIN KINASE EMS1"/>
    <property type="match status" value="1"/>
</dbReference>
<evidence type="ECO:0000256" key="5">
    <source>
        <dbReference type="ARBA" id="ARBA00022527"/>
    </source>
</evidence>
<dbReference type="InterPro" id="IPR008271">
    <property type="entry name" value="Ser/Thr_kinase_AS"/>
</dbReference>
<keyword evidence="18" id="KW-0325">Glycoprotein</keyword>
<dbReference type="PROSITE" id="PS00108">
    <property type="entry name" value="PROTEIN_KINASE_ST"/>
    <property type="match status" value="1"/>
</dbReference>
<dbReference type="Gene3D" id="3.30.200.20">
    <property type="entry name" value="Phosphorylase Kinase, domain 1"/>
    <property type="match status" value="1"/>
</dbReference>
<evidence type="ECO:0000256" key="14">
    <source>
        <dbReference type="ARBA" id="ARBA00022840"/>
    </source>
</evidence>
<dbReference type="EC" id="2.7.11.1" evidence="3"/>
<keyword evidence="14 24" id="KW-0067">ATP-binding</keyword>
<evidence type="ECO:0000313" key="27">
    <source>
        <dbReference type="EMBL" id="CAL4886707.1"/>
    </source>
</evidence>
<dbReference type="InterPro" id="IPR051564">
    <property type="entry name" value="LRR_receptor-like_kinase"/>
</dbReference>
<keyword evidence="17" id="KW-0675">Receptor</keyword>
<dbReference type="InterPro" id="IPR011009">
    <property type="entry name" value="Kinase-like_dom_sf"/>
</dbReference>
<dbReference type="PROSITE" id="PS50011">
    <property type="entry name" value="PROTEIN_KINASE_DOM"/>
    <property type="match status" value="1"/>
</dbReference>
<sequence>MSLGMSIYVLFLFLGKKALRRPYLLLLSFGKKFPRVSYKDLAQATENFSELNLVGKGSYGSVYSGKLTQAKIEVAIKVFDLETRFADRSFISECESLRTIRHRNLLPILTACSTIDNNGNNFKALIYEFILNGNLDTWLHQKHGGLAPKLLGLPQRMSIGVGIADALAYLHHDCGRPIVHCDLKPTNILLDDDMNGHLGDFGIASLVVDSRSISFGHSGCSSSLAVRGTIGYIAPEYAQTVHASTCGDVYSFGIVLLEMIIGKRPTDSMFGGGLSITSFVERKFPDEVLHIIDPHLQEECKGFTKETVATENVVYRCVLSLVQVALACTRSFPRDRMNMREVAINLNAISRSYAAEIK</sequence>
<name>A0ABC8VA26_9POAL</name>
<keyword evidence="7" id="KW-0433">Leucine-rich repeat</keyword>
<keyword evidence="28" id="KW-1185">Reference proteome</keyword>
<evidence type="ECO:0000256" key="13">
    <source>
        <dbReference type="ARBA" id="ARBA00022777"/>
    </source>
</evidence>
<evidence type="ECO:0000256" key="24">
    <source>
        <dbReference type="PROSITE-ProRule" id="PRU10141"/>
    </source>
</evidence>
<keyword evidence="13" id="KW-0418">Kinase</keyword>
<dbReference type="AlphaFoldDB" id="A0ABC8VA26"/>
<organism evidence="27 28">
    <name type="scientific">Urochloa decumbens</name>
    <dbReference type="NCBI Taxonomy" id="240449"/>
    <lineage>
        <taxon>Eukaryota</taxon>
        <taxon>Viridiplantae</taxon>
        <taxon>Streptophyta</taxon>
        <taxon>Embryophyta</taxon>
        <taxon>Tracheophyta</taxon>
        <taxon>Spermatophyta</taxon>
        <taxon>Magnoliopsida</taxon>
        <taxon>Liliopsida</taxon>
        <taxon>Poales</taxon>
        <taxon>Poaceae</taxon>
        <taxon>PACMAD clade</taxon>
        <taxon>Panicoideae</taxon>
        <taxon>Panicodae</taxon>
        <taxon>Paniceae</taxon>
        <taxon>Melinidinae</taxon>
        <taxon>Urochloa</taxon>
    </lineage>
</organism>
<evidence type="ECO:0000256" key="17">
    <source>
        <dbReference type="ARBA" id="ARBA00023170"/>
    </source>
</evidence>
<reference evidence="27" key="1">
    <citation type="submission" date="2024-10" db="EMBL/GenBank/DDBJ databases">
        <authorList>
            <person name="Ryan C."/>
        </authorList>
    </citation>
    <scope>NUCLEOTIDE SEQUENCE [LARGE SCALE GENOMIC DNA]</scope>
</reference>
<evidence type="ECO:0000256" key="4">
    <source>
        <dbReference type="ARBA" id="ARBA00022475"/>
    </source>
</evidence>
<dbReference type="Gene3D" id="1.10.510.10">
    <property type="entry name" value="Transferase(Phosphotransferase) domain 1"/>
    <property type="match status" value="1"/>
</dbReference>
<evidence type="ECO:0000256" key="3">
    <source>
        <dbReference type="ARBA" id="ARBA00012513"/>
    </source>
</evidence>
<dbReference type="GO" id="GO:0005789">
    <property type="term" value="C:endoplasmic reticulum membrane"/>
    <property type="evidence" value="ECO:0007669"/>
    <property type="project" value="UniProtKB-SubCell"/>
</dbReference>
<keyword evidence="4" id="KW-1003">Cell membrane</keyword>
<keyword evidence="8" id="KW-0808">Transferase</keyword>
<dbReference type="InterPro" id="IPR000719">
    <property type="entry name" value="Prot_kinase_dom"/>
</dbReference>
<comment type="function">
    <text evidence="22">The processed protein kinase Xa21 chain released by protein cleavage after X.oryzae pv. oryzae protein Ax21 detection translocates into the nucleus where it can bind and regulate WRKY62, a transcription factor. Confers resistance to the bacterial pathogen X.oryzae pv. oryzae (Xoo).</text>
</comment>
<evidence type="ECO:0000256" key="21">
    <source>
        <dbReference type="ARBA" id="ARBA00054320"/>
    </source>
</evidence>
<accession>A0ABC8VA26</accession>
<dbReference type="GO" id="GO:0005524">
    <property type="term" value="F:ATP binding"/>
    <property type="evidence" value="ECO:0007669"/>
    <property type="project" value="UniProtKB-UniRule"/>
</dbReference>
<evidence type="ECO:0000256" key="20">
    <source>
        <dbReference type="ARBA" id="ARBA00048679"/>
    </source>
</evidence>
<keyword evidence="11" id="KW-0677">Repeat</keyword>
<proteinExistence type="inferred from homology"/>
<keyword evidence="15" id="KW-1133">Transmembrane helix</keyword>
<evidence type="ECO:0000256" key="7">
    <source>
        <dbReference type="ARBA" id="ARBA00022614"/>
    </source>
</evidence>
<dbReference type="FunFam" id="1.10.510.10:FF:000358">
    <property type="entry name" value="Putative leucine-rich repeat receptor-like serine/threonine-protein kinase"/>
    <property type="match status" value="1"/>
</dbReference>
<feature type="binding site" evidence="24">
    <location>
        <position position="77"/>
    </location>
    <ligand>
        <name>ATP</name>
        <dbReference type="ChEBI" id="CHEBI:30616"/>
    </ligand>
</feature>
<keyword evidence="12 24" id="KW-0547">Nucleotide-binding</keyword>
<dbReference type="EMBL" id="OZ075111">
    <property type="protein sequence ID" value="CAL4886707.1"/>
    <property type="molecule type" value="Genomic_DNA"/>
</dbReference>
<gene>
    <name evidence="27" type="ORF">URODEC1_LOCUS1305</name>
</gene>
<dbReference type="InterPro" id="IPR017441">
    <property type="entry name" value="Protein_kinase_ATP_BS"/>
</dbReference>
<comment type="function">
    <text evidence="21">Receptor kinase that detects X.oryzae pv. oryzae protein Ax21 to promote innate immunity. Following X.oryzae pv. oryzae protein Ax21 detection, undergoes cleavage, releasing the processed protein kinase Xa21 chain.</text>
</comment>
<feature type="domain" description="Protein kinase" evidence="26">
    <location>
        <begin position="48"/>
        <end position="354"/>
    </location>
</feature>
<evidence type="ECO:0000256" key="6">
    <source>
        <dbReference type="ARBA" id="ARBA00022553"/>
    </source>
</evidence>
<keyword evidence="9" id="KW-0812">Transmembrane</keyword>
<evidence type="ECO:0000256" key="1">
    <source>
        <dbReference type="ARBA" id="ARBA00004162"/>
    </source>
</evidence>
<dbReference type="GO" id="GO:0005886">
    <property type="term" value="C:plasma membrane"/>
    <property type="evidence" value="ECO:0007669"/>
    <property type="project" value="UniProtKB-SubCell"/>
</dbReference>
<evidence type="ECO:0000256" key="9">
    <source>
        <dbReference type="ARBA" id="ARBA00022692"/>
    </source>
</evidence>
<evidence type="ECO:0000256" key="16">
    <source>
        <dbReference type="ARBA" id="ARBA00023136"/>
    </source>
</evidence>
<comment type="subcellular location">
    <subcellularLocation>
        <location evidence="1">Cell membrane</location>
        <topology evidence="1">Single-pass membrane protein</topology>
    </subcellularLocation>
    <subcellularLocation>
        <location evidence="2">Endoplasmic reticulum membrane</location>
        <topology evidence="2">Single-pass membrane protein</topology>
    </subcellularLocation>
</comment>
<dbReference type="PROSITE" id="PS00107">
    <property type="entry name" value="PROTEIN_KINASE_ATP"/>
    <property type="match status" value="1"/>
</dbReference>
<comment type="catalytic activity">
    <reaction evidence="20">
        <text>L-seryl-[protein] + ATP = O-phospho-L-seryl-[protein] + ADP + H(+)</text>
        <dbReference type="Rhea" id="RHEA:17989"/>
        <dbReference type="Rhea" id="RHEA-COMP:9863"/>
        <dbReference type="Rhea" id="RHEA-COMP:11604"/>
        <dbReference type="ChEBI" id="CHEBI:15378"/>
        <dbReference type="ChEBI" id="CHEBI:29999"/>
        <dbReference type="ChEBI" id="CHEBI:30616"/>
        <dbReference type="ChEBI" id="CHEBI:83421"/>
        <dbReference type="ChEBI" id="CHEBI:456216"/>
        <dbReference type="EC" id="2.7.11.1"/>
    </reaction>
</comment>